<keyword evidence="1" id="KW-0812">Transmembrane</keyword>
<dbReference type="AlphaFoldDB" id="A0AA49JHE8"/>
<sequence length="271" mass="31614">MKWLLVFLFHSTVILGLTVVSQIGGVVYLVCLLLARYVFHWSVQKQVLLFFSAYTIAIFLIVPKIALYFEREPLPIFGNSLRPLTMVTYVLNRHYVHSQLKEIIEEKASLIARRYPGTVTYYLDANFPFINGFPLIPHLSHKDGKKIDLAFYYKSKDNKQYVASSPSWIGYGVYDAPKLTEVNWPERCGEQGYWQYSATQYLVPSWSEGKYEVEEERTRFLLQSLAKTKNIQKVFLEPHLAERWGISSLDKIRFHGCHAVRHDDHIHVQIH</sequence>
<dbReference type="InterPro" id="IPR009045">
    <property type="entry name" value="Zn_M74/Hedgehog-like"/>
</dbReference>
<feature type="transmembrane region" description="Helical" evidence="1">
    <location>
        <begin position="47"/>
        <end position="69"/>
    </location>
</feature>
<protein>
    <submittedName>
        <fullName evidence="2">Uncharacterized protein</fullName>
    </submittedName>
</protein>
<dbReference type="EMBL" id="CP120682">
    <property type="protein sequence ID" value="WKN38140.1"/>
    <property type="molecule type" value="Genomic_DNA"/>
</dbReference>
<name>A0AA49JHE8_9BACT</name>
<reference evidence="2" key="1">
    <citation type="journal article" date="2023" name="Comput. Struct. Biotechnol. J.">
        <title>Discovery of a novel marine Bacteroidetes with a rich repertoire of carbohydrate-active enzymes.</title>
        <authorList>
            <person name="Chen B."/>
            <person name="Liu G."/>
            <person name="Chen Q."/>
            <person name="Wang H."/>
            <person name="Liu L."/>
            <person name="Tang K."/>
        </authorList>
    </citation>
    <scope>NUCLEOTIDE SEQUENCE</scope>
    <source>
        <strain evidence="2">TK19036</strain>
    </source>
</reference>
<evidence type="ECO:0000256" key="1">
    <source>
        <dbReference type="SAM" id="Phobius"/>
    </source>
</evidence>
<reference evidence="2" key="2">
    <citation type="journal article" date="2024" name="Antonie Van Leeuwenhoek">
        <title>Roseihalotalea indica gen. nov., sp. nov., a halophilic Bacteroidetes from mesopelagic Southwest Indian Ocean with higher carbohydrate metabolic potential.</title>
        <authorList>
            <person name="Chen B."/>
            <person name="Zhang M."/>
            <person name="Lin D."/>
            <person name="Ye J."/>
            <person name="Tang K."/>
        </authorList>
    </citation>
    <scope>NUCLEOTIDE SEQUENCE</scope>
    <source>
        <strain evidence="2">TK19036</strain>
    </source>
</reference>
<gene>
    <name evidence="2" type="ORF">K4G66_05425</name>
</gene>
<organism evidence="2">
    <name type="scientific">Roseihalotalea indica</name>
    <dbReference type="NCBI Taxonomy" id="2867963"/>
    <lineage>
        <taxon>Bacteria</taxon>
        <taxon>Pseudomonadati</taxon>
        <taxon>Bacteroidota</taxon>
        <taxon>Cytophagia</taxon>
        <taxon>Cytophagales</taxon>
        <taxon>Catalimonadaceae</taxon>
        <taxon>Roseihalotalea</taxon>
    </lineage>
</organism>
<feature type="transmembrane region" description="Helical" evidence="1">
    <location>
        <begin position="12"/>
        <end position="35"/>
    </location>
</feature>
<proteinExistence type="predicted"/>
<keyword evidence="1" id="KW-1133">Transmembrane helix</keyword>
<dbReference type="Gene3D" id="3.30.1380.10">
    <property type="match status" value="1"/>
</dbReference>
<evidence type="ECO:0000313" key="2">
    <source>
        <dbReference type="EMBL" id="WKN38140.1"/>
    </source>
</evidence>
<keyword evidence="1" id="KW-0472">Membrane</keyword>
<accession>A0AA49JHE8</accession>